<dbReference type="Proteomes" id="UP000635565">
    <property type="component" value="Unassembled WGS sequence"/>
</dbReference>
<comment type="caution">
    <text evidence="3">The sequence shown here is derived from an EMBL/GenBank/DDBJ whole genome shotgun (WGS) entry which is preliminary data.</text>
</comment>
<dbReference type="SMART" id="SM00028">
    <property type="entry name" value="TPR"/>
    <property type="match status" value="4"/>
</dbReference>
<dbReference type="InterPro" id="IPR038461">
    <property type="entry name" value="Schlafen_AlbA_2_dom_sf"/>
</dbReference>
<dbReference type="Gene3D" id="3.40.50.300">
    <property type="entry name" value="P-loop containing nucleotide triphosphate hydrolases"/>
    <property type="match status" value="1"/>
</dbReference>
<proteinExistence type="predicted"/>
<dbReference type="InterPro" id="IPR011990">
    <property type="entry name" value="TPR-like_helical_dom_sf"/>
</dbReference>
<evidence type="ECO:0000259" key="2">
    <source>
        <dbReference type="Pfam" id="PF04326"/>
    </source>
</evidence>
<dbReference type="Pfam" id="PF00931">
    <property type="entry name" value="NB-ARC"/>
    <property type="match status" value="1"/>
</dbReference>
<evidence type="ECO:0000313" key="4">
    <source>
        <dbReference type="Proteomes" id="UP000635565"/>
    </source>
</evidence>
<dbReference type="PRINTS" id="PR00364">
    <property type="entry name" value="DISEASERSIST"/>
</dbReference>
<organism evidence="3 4">
    <name type="scientific">Dictyobacter formicarum</name>
    <dbReference type="NCBI Taxonomy" id="2778368"/>
    <lineage>
        <taxon>Bacteria</taxon>
        <taxon>Bacillati</taxon>
        <taxon>Chloroflexota</taxon>
        <taxon>Ktedonobacteria</taxon>
        <taxon>Ktedonobacterales</taxon>
        <taxon>Dictyobacteraceae</taxon>
        <taxon>Dictyobacter</taxon>
    </lineage>
</organism>
<protein>
    <recommendedName>
        <fullName evidence="5">AAA+ ATPase domain-containing protein</fullName>
    </recommendedName>
</protein>
<dbReference type="Gene3D" id="3.30.950.30">
    <property type="entry name" value="Schlafen, AAA domain"/>
    <property type="match status" value="1"/>
</dbReference>
<feature type="domain" description="NB-ARC" evidence="1">
    <location>
        <begin position="212"/>
        <end position="360"/>
    </location>
</feature>
<dbReference type="EMBL" id="BNJJ01000001">
    <property type="protein sequence ID" value="GHO82267.1"/>
    <property type="molecule type" value="Genomic_DNA"/>
</dbReference>
<evidence type="ECO:0008006" key="5">
    <source>
        <dbReference type="Google" id="ProtNLM"/>
    </source>
</evidence>
<dbReference type="InterPro" id="IPR002182">
    <property type="entry name" value="NB-ARC"/>
</dbReference>
<dbReference type="PANTHER" id="PTHR47691:SF3">
    <property type="entry name" value="HTH-TYPE TRANSCRIPTIONAL REGULATOR RV0890C-RELATED"/>
    <property type="match status" value="1"/>
</dbReference>
<dbReference type="Pfam" id="PF13181">
    <property type="entry name" value="TPR_8"/>
    <property type="match status" value="3"/>
</dbReference>
<dbReference type="PANTHER" id="PTHR47691">
    <property type="entry name" value="REGULATOR-RELATED"/>
    <property type="match status" value="1"/>
</dbReference>
<keyword evidence="4" id="KW-1185">Reference proteome</keyword>
<dbReference type="SUPFAM" id="SSF52540">
    <property type="entry name" value="P-loop containing nucleoside triphosphate hydrolases"/>
    <property type="match status" value="1"/>
</dbReference>
<reference evidence="3 4" key="1">
    <citation type="journal article" date="2021" name="Int. J. Syst. Evol. Microbiol.">
        <title>Reticulibacter mediterranei gen. nov., sp. nov., within the new family Reticulibacteraceae fam. nov., and Ktedonospora formicarum gen. nov., sp. nov., Ktedonobacter robiniae sp. nov., Dictyobacter formicarum sp. nov. and Dictyobacter arantiisoli sp. nov., belonging to the class Ktedonobacteria.</title>
        <authorList>
            <person name="Yabe S."/>
            <person name="Zheng Y."/>
            <person name="Wang C.M."/>
            <person name="Sakai Y."/>
            <person name="Abe K."/>
            <person name="Yokota A."/>
            <person name="Donadio S."/>
            <person name="Cavaletti L."/>
            <person name="Monciardini P."/>
        </authorList>
    </citation>
    <scope>NUCLEOTIDE SEQUENCE [LARGE SCALE GENOMIC DNA]</scope>
    <source>
        <strain evidence="3 4">SOSP1-9</strain>
    </source>
</reference>
<dbReference type="Gene3D" id="1.25.40.10">
    <property type="entry name" value="Tetratricopeptide repeat domain"/>
    <property type="match status" value="1"/>
</dbReference>
<evidence type="ECO:0000259" key="1">
    <source>
        <dbReference type="Pfam" id="PF00931"/>
    </source>
</evidence>
<dbReference type="Pfam" id="PF04326">
    <property type="entry name" value="SLFN_AlbA_2"/>
    <property type="match status" value="1"/>
</dbReference>
<feature type="domain" description="Schlafen AlbA-2" evidence="2">
    <location>
        <begin position="15"/>
        <end position="155"/>
    </location>
</feature>
<dbReference type="InterPro" id="IPR027417">
    <property type="entry name" value="P-loop_NTPase"/>
</dbReference>
<evidence type="ECO:0000313" key="3">
    <source>
        <dbReference type="EMBL" id="GHO82267.1"/>
    </source>
</evidence>
<gene>
    <name evidence="3" type="ORF">KSZ_02730</name>
</gene>
<name>A0ABQ3V8Q7_9CHLR</name>
<accession>A0ABQ3V8Q7</accession>
<dbReference type="InterPro" id="IPR007421">
    <property type="entry name" value="Schlafen_AlbA_2_dom"/>
</dbReference>
<dbReference type="InterPro" id="IPR019734">
    <property type="entry name" value="TPR_rpt"/>
</dbReference>
<sequence>MSKVALRYLIECRGECEYLDYKEELHLQNDHNKADFARDVLAMKNVGGGYLVVGVRDKTWDPVGLKNPFTHDSKQLRDVVRKASGLDLAIDVVTHNIFINDIYKDFALIHIRGSSKTSKLRNNPSICKGGFRQNEHWGIKDGEIYFRRNDETVRISSSELQNLILELIEQEDKSEIEQQKSEPSPFMIEDGLYRILPTEYENFVERADLQENLKSLIEGDARIWIINVYGPGGVGKSTLVSWLANHYYNTRFDDKVFDGILHLSAKDTQLTDRGIKQLRPTLYSLDNLIDNLLFLFDCADLVNEPLDSRKDLVQAFLSEYKLLLILDNMETVKDGRIMQFVSSLPPSNKSKVLLTSRLRTSGWEKPLQVSELSSAEVKKFLRIKIKEKKLSLPENEDTINKIFKFSGGLPLAIEWMVGQFALTGNLNDVLNQVPSQDSPLLDFSFNSSWKVLSKLAQKALAVLSIFDDAPTMHLWSIALELPLEKVEEAAAQLIEATFISEKTDKKTNEKTYHALPITKVFASNKLKEMPEAELTATIAYKRYLQQMELVAAEMQPFSHLFENFGVTRDTEKQAIILARRATSRAAEFDDNGAEHLFKDALDTDPRSTYVLVQYGLFKKSLGQIGEAIKLFEKAVSYVNKSSGFYVYYNFSQVYDKVKDYRLVEFYLEKALEYHNDYLIARHQLGVVKSRLGKYDESIKIFDDLIKIELTRIPGPTDTLAYAYKSKVMTLLICKKHEEAEFIRKEAINRMKEWPRFEQKIIEIQNL</sequence>
<dbReference type="SUPFAM" id="SSF48452">
    <property type="entry name" value="TPR-like"/>
    <property type="match status" value="1"/>
</dbReference>